<dbReference type="Proteomes" id="UP000008461">
    <property type="component" value="Chromosome"/>
</dbReference>
<dbReference type="GO" id="GO:0004197">
    <property type="term" value="F:cysteine-type endopeptidase activity"/>
    <property type="evidence" value="ECO:0007669"/>
    <property type="project" value="InterPro"/>
</dbReference>
<keyword evidence="5" id="KW-1185">Reference proteome</keyword>
<feature type="signal peptide" evidence="1">
    <location>
        <begin position="1"/>
        <end position="20"/>
    </location>
</feature>
<organism evidence="4 5">
    <name type="scientific">Haliscomenobacter hydrossis (strain ATCC 27775 / DSM 1100 / LMG 10767 / O)</name>
    <dbReference type="NCBI Taxonomy" id="760192"/>
    <lineage>
        <taxon>Bacteria</taxon>
        <taxon>Pseudomonadati</taxon>
        <taxon>Bacteroidota</taxon>
        <taxon>Saprospiria</taxon>
        <taxon>Saprospirales</taxon>
        <taxon>Haliscomenobacteraceae</taxon>
        <taxon>Haliscomenobacter</taxon>
    </lineage>
</organism>
<protein>
    <submittedName>
        <fullName evidence="4">Sulphatase-modifying factor protein</fullName>
    </submittedName>
</protein>
<dbReference type="GO" id="GO:0006508">
    <property type="term" value="P:proteolysis"/>
    <property type="evidence" value="ECO:0007669"/>
    <property type="project" value="InterPro"/>
</dbReference>
<dbReference type="SUPFAM" id="SSF52129">
    <property type="entry name" value="Caspase-like"/>
    <property type="match status" value="1"/>
</dbReference>
<dbReference type="Pfam" id="PF00656">
    <property type="entry name" value="Peptidase_C14"/>
    <property type="match status" value="1"/>
</dbReference>
<dbReference type="InterPro" id="IPR011600">
    <property type="entry name" value="Pept_C14_caspase"/>
</dbReference>
<dbReference type="InterPro" id="IPR016187">
    <property type="entry name" value="CTDL_fold"/>
</dbReference>
<dbReference type="PANTHER" id="PTHR23150">
    <property type="entry name" value="SULFATASE MODIFYING FACTOR 1, 2"/>
    <property type="match status" value="1"/>
</dbReference>
<evidence type="ECO:0000259" key="2">
    <source>
        <dbReference type="Pfam" id="PF00656"/>
    </source>
</evidence>
<evidence type="ECO:0000256" key="1">
    <source>
        <dbReference type="SAM" id="SignalP"/>
    </source>
</evidence>
<proteinExistence type="predicted"/>
<reference key="2">
    <citation type="submission" date="2011-04" db="EMBL/GenBank/DDBJ databases">
        <title>Complete sequence of chromosome of Haliscomenobacter hydrossis DSM 1100.</title>
        <authorList>
            <consortium name="US DOE Joint Genome Institute (JGI-PGF)"/>
            <person name="Lucas S."/>
            <person name="Han J."/>
            <person name="Lapidus A."/>
            <person name="Bruce D."/>
            <person name="Goodwin L."/>
            <person name="Pitluck S."/>
            <person name="Peters L."/>
            <person name="Kyrpides N."/>
            <person name="Mavromatis K."/>
            <person name="Ivanova N."/>
            <person name="Ovchinnikova G."/>
            <person name="Pagani I."/>
            <person name="Daligault H."/>
            <person name="Detter J.C."/>
            <person name="Han C."/>
            <person name="Land M."/>
            <person name="Hauser L."/>
            <person name="Markowitz V."/>
            <person name="Cheng J.-F."/>
            <person name="Hugenholtz P."/>
            <person name="Woyke T."/>
            <person name="Wu D."/>
            <person name="Verbarg S."/>
            <person name="Frueling A."/>
            <person name="Brambilla E."/>
            <person name="Klenk H.-P."/>
            <person name="Eisen J.A."/>
        </authorList>
    </citation>
    <scope>NUCLEOTIDE SEQUENCE</scope>
    <source>
        <strain>DSM 1100</strain>
    </source>
</reference>
<dbReference type="InterPro" id="IPR005532">
    <property type="entry name" value="SUMF_dom"/>
</dbReference>
<dbReference type="PANTHER" id="PTHR23150:SF19">
    <property type="entry name" value="FORMYLGLYCINE-GENERATING ENZYME"/>
    <property type="match status" value="1"/>
</dbReference>
<dbReference type="Pfam" id="PF03781">
    <property type="entry name" value="FGE-sulfatase"/>
    <property type="match status" value="1"/>
</dbReference>
<dbReference type="InterPro" id="IPR051043">
    <property type="entry name" value="Sulfatase_Mod_Factor_Kinase"/>
</dbReference>
<reference evidence="4 5" key="1">
    <citation type="journal article" date="2011" name="Stand. Genomic Sci.">
        <title>Complete genome sequence of Haliscomenobacter hydrossis type strain (O).</title>
        <authorList>
            <consortium name="US DOE Joint Genome Institute (JGI-PGF)"/>
            <person name="Daligault H."/>
            <person name="Lapidus A."/>
            <person name="Zeytun A."/>
            <person name="Nolan M."/>
            <person name="Lucas S."/>
            <person name="Del Rio T.G."/>
            <person name="Tice H."/>
            <person name="Cheng J.F."/>
            <person name="Tapia R."/>
            <person name="Han C."/>
            <person name="Goodwin L."/>
            <person name="Pitluck S."/>
            <person name="Liolios K."/>
            <person name="Pagani I."/>
            <person name="Ivanova N."/>
            <person name="Huntemann M."/>
            <person name="Mavromatis K."/>
            <person name="Mikhailova N."/>
            <person name="Pati A."/>
            <person name="Chen A."/>
            <person name="Palaniappan K."/>
            <person name="Land M."/>
            <person name="Hauser L."/>
            <person name="Brambilla E.M."/>
            <person name="Rohde M."/>
            <person name="Verbarg S."/>
            <person name="Goker M."/>
            <person name="Bristow J."/>
            <person name="Eisen J.A."/>
            <person name="Markowitz V."/>
            <person name="Hugenholtz P."/>
            <person name="Kyrpides N.C."/>
            <person name="Klenk H.P."/>
            <person name="Woyke T."/>
        </authorList>
    </citation>
    <scope>NUCLEOTIDE SEQUENCE [LARGE SCALE GENOMIC DNA]</scope>
    <source>
        <strain evidence="5">ATCC 27775 / DSM 1100 / LMG 10767 / O</strain>
    </source>
</reference>
<dbReference type="HOGENOM" id="CLU_010181_0_0_10"/>
<dbReference type="SUPFAM" id="SSF56436">
    <property type="entry name" value="C-type lectin-like"/>
    <property type="match status" value="1"/>
</dbReference>
<dbReference type="KEGG" id="hhy:Halhy_4673"/>
<feature type="domain" description="Peptidase C14 caspase" evidence="2">
    <location>
        <begin position="27"/>
        <end position="219"/>
    </location>
</feature>
<dbReference type="STRING" id="760192.Halhy_4673"/>
<dbReference type="RefSeq" id="WP_013767046.1">
    <property type="nucleotide sequence ID" value="NC_015510.1"/>
</dbReference>
<evidence type="ECO:0000313" key="4">
    <source>
        <dbReference type="EMBL" id="AEE52508.1"/>
    </source>
</evidence>
<evidence type="ECO:0000313" key="5">
    <source>
        <dbReference type="Proteomes" id="UP000008461"/>
    </source>
</evidence>
<feature type="domain" description="Sulfatase-modifying factor enzyme-like" evidence="3">
    <location>
        <begin position="365"/>
        <end position="593"/>
    </location>
</feature>
<accession>F4KVQ1</accession>
<dbReference type="eggNOG" id="COG1262">
    <property type="taxonomic scope" value="Bacteria"/>
</dbReference>
<dbReference type="EMBL" id="CP002691">
    <property type="protein sequence ID" value="AEE52508.1"/>
    <property type="molecule type" value="Genomic_DNA"/>
</dbReference>
<feature type="chain" id="PRO_5003316123" evidence="1">
    <location>
        <begin position="21"/>
        <end position="595"/>
    </location>
</feature>
<dbReference type="OrthoDB" id="976443at2"/>
<dbReference type="Gene3D" id="3.90.1580.10">
    <property type="entry name" value="paralog of FGE (formylglycine-generating enzyme)"/>
    <property type="match status" value="1"/>
</dbReference>
<dbReference type="GO" id="GO:0120147">
    <property type="term" value="F:formylglycine-generating oxidase activity"/>
    <property type="evidence" value="ECO:0007669"/>
    <property type="project" value="TreeGrafter"/>
</dbReference>
<name>F4KVQ1_HALH1</name>
<keyword evidence="1" id="KW-0732">Signal</keyword>
<dbReference type="AlphaFoldDB" id="F4KVQ1"/>
<gene>
    <name evidence="4" type="ordered locus">Halhy_4673</name>
</gene>
<dbReference type="Gene3D" id="3.40.50.1460">
    <property type="match status" value="1"/>
</dbReference>
<dbReference type="InterPro" id="IPR029030">
    <property type="entry name" value="Caspase-like_dom_sf"/>
</dbReference>
<dbReference type="InterPro" id="IPR042095">
    <property type="entry name" value="SUMF_sf"/>
</dbReference>
<sequence>MKRFPILLFLAFTICNLCHAQRTGKDYAVFFYVADFQPGWVPLPETAIEAATLQAELSTNFNFICEMVPNPSKQQIREKIREYNERLTPNDQVFFFFSMHGYYAESADRGYLVANDGLVNDPYGYSYFSYDDLRADLGQCRAKHIMLALDACYSGSFGIRDKSGPDAPIYEKKEDCATRISRTMQYQGRQYCSAGNKNAKTPAKSLFAARFLEALRKGGEGGIISFHDLIYWINKVDNPKPEGGSFQNHSPGGDFLFVKKAVCNQNFDREKDIAAWNKAKQEDYVESYKNYLHDFPQGEFHQLAISAIKQHEEKAAQFHDDQAWQIALKHNSILFYQKYQRDFPNGLHFTDANRRIKNLKSPDDGLILVVGGTFSMGCINNNKQGCDDDEKPAHLVTLNDFYLSPYEVTQKQWQQVMGYNPSYFKNCDECPVENVSWEDVQKFIEKLNAQTGKRYRLPTEAEWEYAAREGGKQVLFGNGKNIADANEINFDGGVKQSNSIIGTYRAKTTKVGTFFSNKIGLYDMSGNVWEWCNDWKGEYGASPQNNPIGSSSGEYRVCRGGSWIDTAQSIRVDNRSVGLPSHRTKYLGFRLARTP</sequence>
<dbReference type="eggNOG" id="COG4249">
    <property type="taxonomic scope" value="Bacteria"/>
</dbReference>
<evidence type="ECO:0000259" key="3">
    <source>
        <dbReference type="Pfam" id="PF03781"/>
    </source>
</evidence>